<gene>
    <name evidence="2" type="ORF">PVK37_22460</name>
</gene>
<dbReference type="RefSeq" id="WP_275029634.1">
    <property type="nucleotide sequence ID" value="NZ_CP118615.1"/>
</dbReference>
<accession>A0ABY7ZJZ9</accession>
<organism evidence="2 3">
    <name type="scientific">Micromonospora cathayae</name>
    <dbReference type="NCBI Taxonomy" id="3028804"/>
    <lineage>
        <taxon>Bacteria</taxon>
        <taxon>Bacillati</taxon>
        <taxon>Actinomycetota</taxon>
        <taxon>Actinomycetes</taxon>
        <taxon>Micromonosporales</taxon>
        <taxon>Micromonosporaceae</taxon>
        <taxon>Micromonospora</taxon>
    </lineage>
</organism>
<reference evidence="2 3" key="1">
    <citation type="submission" date="2023-02" db="EMBL/GenBank/DDBJ databases">
        <authorList>
            <person name="Mo P."/>
        </authorList>
    </citation>
    <scope>NUCLEOTIDE SEQUENCE [LARGE SCALE GENOMIC DNA]</scope>
    <source>
        <strain evidence="2 3">HUAS 3</strain>
    </source>
</reference>
<dbReference type="Gene3D" id="1.10.579.10">
    <property type="entry name" value="DNA Cyclobutane Dipyrimidine Photolyase, subunit A, domain 3"/>
    <property type="match status" value="1"/>
</dbReference>
<dbReference type="PANTHER" id="PTHR38657">
    <property type="entry name" value="SLR1343 PROTEIN"/>
    <property type="match status" value="1"/>
</dbReference>
<dbReference type="InterPro" id="IPR036134">
    <property type="entry name" value="Crypto/Photolyase_FAD-like_sf"/>
</dbReference>
<feature type="region of interest" description="Disordered" evidence="1">
    <location>
        <begin position="148"/>
        <end position="170"/>
    </location>
</feature>
<dbReference type="InterPro" id="IPR014729">
    <property type="entry name" value="Rossmann-like_a/b/a_fold"/>
</dbReference>
<dbReference type="EMBL" id="CP118615">
    <property type="protein sequence ID" value="WDZ83203.1"/>
    <property type="molecule type" value="Genomic_DNA"/>
</dbReference>
<evidence type="ECO:0000313" key="2">
    <source>
        <dbReference type="EMBL" id="WDZ83203.1"/>
    </source>
</evidence>
<dbReference type="SUPFAM" id="SSF48173">
    <property type="entry name" value="Cryptochrome/photolyase FAD-binding domain"/>
    <property type="match status" value="1"/>
</dbReference>
<dbReference type="InterPro" id="IPR007357">
    <property type="entry name" value="PhrB-like"/>
</dbReference>
<sequence>MLHHRWLFADQLGPHFLDDDRQPVLLIETKGIFRARPMHRQKAHLILSALRHRAAELGERALLVRAETFREGLRQVTTGPVEVCHPTSRAALRFVRSVDGLTVLPPRGFLTRFDDFTEWADRGRRAPLRVDDFYRFARKRHRILTSGRPASAGRATPVPTAPLPPPPAVVEDDIDAGVRRDLDRWAAEGIRFVGRDAPRAYPVTHAEATARLRHFLTHRLPAYGRHREALRPDDPTLAHSLLSSSLNLGLLDPAEVVRAVEARYRTGQVPRSAAEAFLRQLVGWREFLWQLYWYFAPAYRGRDWLPATGPLPDWFRDLDADTVRARCLADTLRAVRDTGWAHQTRRLLVLGNHALQQGWRPDELTAWFRDSFVDGTDWVMNATVVGMSQYADLARIDTRPYAVDGRHLADLGADCAGCRYRPEQAVGPDACPFTGGFEAFLDRNRTRLAGDPRFAAALAGRDDRARHGAAPQEEAREHAAP</sequence>
<protein>
    <submittedName>
        <fullName evidence="2">Cryptochrome/photolyase family protein</fullName>
    </submittedName>
</protein>
<evidence type="ECO:0000313" key="3">
    <source>
        <dbReference type="Proteomes" id="UP001219605"/>
    </source>
</evidence>
<feature type="region of interest" description="Disordered" evidence="1">
    <location>
        <begin position="459"/>
        <end position="481"/>
    </location>
</feature>
<name>A0ABY7ZJZ9_9ACTN</name>
<dbReference type="Gene3D" id="1.25.40.80">
    <property type="match status" value="1"/>
</dbReference>
<dbReference type="Gene3D" id="1.10.10.1710">
    <property type="entry name" value="Deoxyribodipyrimidine photolyase-related"/>
    <property type="match status" value="1"/>
</dbReference>
<keyword evidence="3" id="KW-1185">Reference proteome</keyword>
<evidence type="ECO:0000256" key="1">
    <source>
        <dbReference type="SAM" id="MobiDB-lite"/>
    </source>
</evidence>
<dbReference type="Proteomes" id="UP001219605">
    <property type="component" value="Chromosome"/>
</dbReference>
<proteinExistence type="predicted"/>
<feature type="compositionally biased region" description="Pro residues" evidence="1">
    <location>
        <begin position="159"/>
        <end position="168"/>
    </location>
</feature>
<dbReference type="PANTHER" id="PTHR38657:SF1">
    <property type="entry name" value="SLR1343 PROTEIN"/>
    <property type="match status" value="1"/>
</dbReference>
<dbReference type="InterPro" id="IPR052551">
    <property type="entry name" value="UV-DNA_repair_photolyase"/>
</dbReference>
<dbReference type="Gene3D" id="3.40.50.620">
    <property type="entry name" value="HUPs"/>
    <property type="match status" value="1"/>
</dbReference>
<dbReference type="Pfam" id="PF04244">
    <property type="entry name" value="DPRP"/>
    <property type="match status" value="1"/>
</dbReference>